<sequence length="47" mass="5089">MLVSTADCGLMLAILLKLHGGHIPIRDIGVLIATSPLRQGLARRKRI</sequence>
<evidence type="ECO:0000313" key="2">
    <source>
        <dbReference type="Proteomes" id="UP000426235"/>
    </source>
</evidence>
<keyword evidence="2" id="KW-1185">Reference proteome</keyword>
<accession>A0A6I6H918</accession>
<dbReference type="AlphaFoldDB" id="A0A6I6H918"/>
<proteinExistence type="predicted"/>
<reference evidence="1" key="1">
    <citation type="submission" date="2019-12" db="EMBL/GenBank/DDBJ databases">
        <title>Hybrid Genome Assemblies of two High G+C Isolates from Undergraduate Microbiology Courses.</title>
        <authorList>
            <person name="Ne Ville C.J."/>
            <person name="Enright D."/>
            <person name="Hernandez I."/>
            <person name="Dodsworth J."/>
            <person name="Orwin P.M."/>
        </authorList>
    </citation>
    <scope>NUCLEOTIDE SEQUENCE [LARGE SCALE GENOMIC DNA]</scope>
    <source>
        <strain evidence="1">Neo</strain>
    </source>
</reference>
<dbReference type="Proteomes" id="UP000426235">
    <property type="component" value="Chromosome"/>
</dbReference>
<evidence type="ECO:0000313" key="1">
    <source>
        <dbReference type="EMBL" id="QGW75585.1"/>
    </source>
</evidence>
<organism evidence="1 2">
    <name type="scientific">Pseudomonas alkylphenolica</name>
    <dbReference type="NCBI Taxonomy" id="237609"/>
    <lineage>
        <taxon>Bacteria</taxon>
        <taxon>Pseudomonadati</taxon>
        <taxon>Pseudomonadota</taxon>
        <taxon>Gammaproteobacteria</taxon>
        <taxon>Pseudomonadales</taxon>
        <taxon>Pseudomonadaceae</taxon>
        <taxon>Pseudomonas</taxon>
    </lineage>
</organism>
<name>A0A6I6H918_9PSED</name>
<dbReference type="EMBL" id="CP046621">
    <property type="protein sequence ID" value="QGW75585.1"/>
    <property type="molecule type" value="Genomic_DNA"/>
</dbReference>
<protein>
    <submittedName>
        <fullName evidence="1">Uncharacterized protein</fullName>
    </submittedName>
</protein>
<gene>
    <name evidence="1" type="ORF">GPJ81_02450</name>
</gene>
<dbReference type="RefSeq" id="WP_157190866.1">
    <property type="nucleotide sequence ID" value="NZ_CP046621.1"/>
</dbReference>